<evidence type="ECO:0000256" key="1">
    <source>
        <dbReference type="SAM" id="MobiDB-lite"/>
    </source>
</evidence>
<evidence type="ECO:0000313" key="2">
    <source>
        <dbReference type="EMBL" id="CAH0490484.1"/>
    </source>
</evidence>
<proteinExistence type="predicted"/>
<reference evidence="2 4" key="1">
    <citation type="submission" date="2021-11" db="EMBL/GenBank/DDBJ databases">
        <authorList>
            <person name="Islam A."/>
            <person name="Islam S."/>
            <person name="Flora M.S."/>
            <person name="Rahman M."/>
            <person name="Ziaur R.M."/>
            <person name="Epstein J.H."/>
            <person name="Hassan M."/>
            <person name="Klassen M."/>
            <person name="Woodard K."/>
            <person name="Webb A."/>
            <person name="Webby R.J."/>
            <person name="El Zowalaty M.E."/>
        </authorList>
    </citation>
    <scope>NUCLEOTIDE SEQUENCE [LARGE SCALE GENOMIC DNA]</scope>
    <source>
        <strain evidence="2">Pf1</strain>
    </source>
</reference>
<protein>
    <submittedName>
        <fullName evidence="3">Uncharacterized protein</fullName>
    </submittedName>
</protein>
<dbReference type="Proteomes" id="UP001159659">
    <property type="component" value="Unassembled WGS sequence"/>
</dbReference>
<dbReference type="Proteomes" id="UP001157938">
    <property type="component" value="Unassembled WGS sequence"/>
</dbReference>
<organism evidence="3 5">
    <name type="scientific">Peronospora farinosa</name>
    <dbReference type="NCBI Taxonomy" id="134698"/>
    <lineage>
        <taxon>Eukaryota</taxon>
        <taxon>Sar</taxon>
        <taxon>Stramenopiles</taxon>
        <taxon>Oomycota</taxon>
        <taxon>Peronosporomycetes</taxon>
        <taxon>Peronosporales</taxon>
        <taxon>Peronosporaceae</taxon>
        <taxon>Peronospora</taxon>
    </lineage>
</organism>
<evidence type="ECO:0000313" key="5">
    <source>
        <dbReference type="Proteomes" id="UP001159659"/>
    </source>
</evidence>
<comment type="caution">
    <text evidence="3">The sequence shown here is derived from an EMBL/GenBank/DDBJ whole genome shotgun (WGS) entry which is preliminary data.</text>
</comment>
<feature type="compositionally biased region" description="Polar residues" evidence="1">
    <location>
        <begin position="1"/>
        <end position="11"/>
    </location>
</feature>
<dbReference type="AlphaFoldDB" id="A0AAV0TZE7"/>
<feature type="region of interest" description="Disordered" evidence="1">
    <location>
        <begin position="1"/>
        <end position="33"/>
    </location>
</feature>
<accession>A0AAV0TZE7</accession>
<evidence type="ECO:0000313" key="4">
    <source>
        <dbReference type="Proteomes" id="UP001157938"/>
    </source>
</evidence>
<evidence type="ECO:0000313" key="3">
    <source>
        <dbReference type="EMBL" id="CAI5727606.1"/>
    </source>
</evidence>
<name>A0AAV0TZE7_9STRA</name>
<gene>
    <name evidence="2" type="ORF">PFR001_LOCUS5810</name>
    <name evidence="3" type="ORF">PFR002_LOCUS5614</name>
</gene>
<dbReference type="EMBL" id="CANTFK010000797">
    <property type="protein sequence ID" value="CAI5727606.1"/>
    <property type="molecule type" value="Genomic_DNA"/>
</dbReference>
<feature type="region of interest" description="Disordered" evidence="1">
    <location>
        <begin position="96"/>
        <end position="129"/>
    </location>
</feature>
<dbReference type="EMBL" id="CAKLBC010001261">
    <property type="protein sequence ID" value="CAH0490484.1"/>
    <property type="molecule type" value="Genomic_DNA"/>
</dbReference>
<feature type="compositionally biased region" description="Polar residues" evidence="1">
    <location>
        <begin position="106"/>
        <end position="129"/>
    </location>
</feature>
<keyword evidence="4" id="KW-1185">Reference proteome</keyword>
<sequence>MTSSRSNQIEYSSKVGLSAPSEHQTADGGVYRRDFSDTSWSIGLNSDSETESEWFTGPAGTNMYGEAFVLNHNHLSTFADKTMELEEEDMNFDTCSLDDSSHHQDCNSTSDFSPRSEQSTSTFDDSSPRQIRGLSALDSRWKANSIAEIVTTQSGFPFFSNDSDYNGTCSLISFDSDSDESLEEEEL</sequence>
<reference evidence="3" key="2">
    <citation type="submission" date="2022-12" db="EMBL/GenBank/DDBJ databases">
        <authorList>
            <person name="Webb A."/>
        </authorList>
    </citation>
    <scope>NUCLEOTIDE SEQUENCE</scope>
    <source>
        <strain evidence="3">Pf2</strain>
    </source>
</reference>